<dbReference type="Proteomes" id="UP001221898">
    <property type="component" value="Unassembled WGS sequence"/>
</dbReference>
<evidence type="ECO:0000256" key="1">
    <source>
        <dbReference type="SAM" id="MobiDB-lite"/>
    </source>
</evidence>
<accession>A0AAD7SVJ7</accession>
<reference evidence="2" key="1">
    <citation type="journal article" date="2023" name="Science">
        <title>Genome structures resolve the early diversification of teleost fishes.</title>
        <authorList>
            <person name="Parey E."/>
            <person name="Louis A."/>
            <person name="Montfort J."/>
            <person name="Bouchez O."/>
            <person name="Roques C."/>
            <person name="Iampietro C."/>
            <person name="Lluch J."/>
            <person name="Castinel A."/>
            <person name="Donnadieu C."/>
            <person name="Desvignes T."/>
            <person name="Floi Bucao C."/>
            <person name="Jouanno E."/>
            <person name="Wen M."/>
            <person name="Mejri S."/>
            <person name="Dirks R."/>
            <person name="Jansen H."/>
            <person name="Henkel C."/>
            <person name="Chen W.J."/>
            <person name="Zahm M."/>
            <person name="Cabau C."/>
            <person name="Klopp C."/>
            <person name="Thompson A.W."/>
            <person name="Robinson-Rechavi M."/>
            <person name="Braasch I."/>
            <person name="Lecointre G."/>
            <person name="Bobe J."/>
            <person name="Postlethwait J.H."/>
            <person name="Berthelot C."/>
            <person name="Roest Crollius H."/>
            <person name="Guiguen Y."/>
        </authorList>
    </citation>
    <scope>NUCLEOTIDE SEQUENCE</scope>
    <source>
        <strain evidence="2">NC1722</strain>
    </source>
</reference>
<keyword evidence="3" id="KW-1185">Reference proteome</keyword>
<feature type="compositionally biased region" description="Basic and acidic residues" evidence="1">
    <location>
        <begin position="1"/>
        <end position="44"/>
    </location>
</feature>
<organism evidence="2 3">
    <name type="scientific">Aldrovandia affinis</name>
    <dbReference type="NCBI Taxonomy" id="143900"/>
    <lineage>
        <taxon>Eukaryota</taxon>
        <taxon>Metazoa</taxon>
        <taxon>Chordata</taxon>
        <taxon>Craniata</taxon>
        <taxon>Vertebrata</taxon>
        <taxon>Euteleostomi</taxon>
        <taxon>Actinopterygii</taxon>
        <taxon>Neopterygii</taxon>
        <taxon>Teleostei</taxon>
        <taxon>Notacanthiformes</taxon>
        <taxon>Halosauridae</taxon>
        <taxon>Aldrovandia</taxon>
    </lineage>
</organism>
<comment type="caution">
    <text evidence="2">The sequence shown here is derived from an EMBL/GenBank/DDBJ whole genome shotgun (WGS) entry which is preliminary data.</text>
</comment>
<name>A0AAD7SVJ7_9TELE</name>
<protein>
    <submittedName>
        <fullName evidence="2">Uncharacterized protein</fullName>
    </submittedName>
</protein>
<evidence type="ECO:0000313" key="2">
    <source>
        <dbReference type="EMBL" id="KAJ8409607.1"/>
    </source>
</evidence>
<evidence type="ECO:0000313" key="3">
    <source>
        <dbReference type="Proteomes" id="UP001221898"/>
    </source>
</evidence>
<sequence>MQENEGSRLMDRLRDKDKPRERPMKKEQWRGTEYKREAEGRDSGAQRLRRALIRRITN</sequence>
<dbReference type="EMBL" id="JAINUG010000030">
    <property type="protein sequence ID" value="KAJ8409607.1"/>
    <property type="molecule type" value="Genomic_DNA"/>
</dbReference>
<dbReference type="AlphaFoldDB" id="A0AAD7SVJ7"/>
<gene>
    <name evidence="2" type="ORF">AAFF_G00230080</name>
</gene>
<feature type="region of interest" description="Disordered" evidence="1">
    <location>
        <begin position="1"/>
        <end position="46"/>
    </location>
</feature>
<proteinExistence type="predicted"/>